<keyword evidence="4" id="KW-0812">Transmembrane</keyword>
<accession>A0A8H6T518</accession>
<evidence type="ECO:0008006" key="7">
    <source>
        <dbReference type="Google" id="ProtNLM"/>
    </source>
</evidence>
<name>A0A8H6T518_9AGAR</name>
<keyword evidence="4" id="KW-0472">Membrane</keyword>
<dbReference type="InterPro" id="IPR045130">
    <property type="entry name" value="OFUT2-like"/>
</dbReference>
<evidence type="ECO:0000313" key="5">
    <source>
        <dbReference type="EMBL" id="KAF7309550.1"/>
    </source>
</evidence>
<comment type="caution">
    <text evidence="5">The sequence shown here is derived from an EMBL/GenBank/DDBJ whole genome shotgun (WGS) entry which is preliminary data.</text>
</comment>
<organism evidence="5 6">
    <name type="scientific">Mycena indigotica</name>
    <dbReference type="NCBI Taxonomy" id="2126181"/>
    <lineage>
        <taxon>Eukaryota</taxon>
        <taxon>Fungi</taxon>
        <taxon>Dikarya</taxon>
        <taxon>Basidiomycota</taxon>
        <taxon>Agaricomycotina</taxon>
        <taxon>Agaricomycetes</taxon>
        <taxon>Agaricomycetidae</taxon>
        <taxon>Agaricales</taxon>
        <taxon>Marasmiineae</taxon>
        <taxon>Mycenaceae</taxon>
        <taxon>Mycena</taxon>
    </lineage>
</organism>
<evidence type="ECO:0000256" key="4">
    <source>
        <dbReference type="SAM" id="Phobius"/>
    </source>
</evidence>
<dbReference type="GeneID" id="59342631"/>
<dbReference type="Gene3D" id="3.40.50.11350">
    <property type="match status" value="1"/>
</dbReference>
<keyword evidence="1" id="KW-0808">Transferase</keyword>
<proteinExistence type="predicted"/>
<reference evidence="5" key="1">
    <citation type="submission" date="2020-05" db="EMBL/GenBank/DDBJ databases">
        <title>Mycena genomes resolve the evolution of fungal bioluminescence.</title>
        <authorList>
            <person name="Tsai I.J."/>
        </authorList>
    </citation>
    <scope>NUCLEOTIDE SEQUENCE</scope>
    <source>
        <strain evidence="5">171206Taipei</strain>
    </source>
</reference>
<keyword evidence="6" id="KW-1185">Reference proteome</keyword>
<gene>
    <name evidence="5" type="ORF">MIND_00325900</name>
</gene>
<keyword evidence="4" id="KW-1133">Transmembrane helix</keyword>
<feature type="transmembrane region" description="Helical" evidence="4">
    <location>
        <begin position="27"/>
        <end position="50"/>
    </location>
</feature>
<dbReference type="CDD" id="cd11296">
    <property type="entry name" value="O-FucT_like"/>
    <property type="match status" value="1"/>
</dbReference>
<dbReference type="GO" id="GO:0006004">
    <property type="term" value="P:fucose metabolic process"/>
    <property type="evidence" value="ECO:0007669"/>
    <property type="project" value="UniProtKB-KW"/>
</dbReference>
<protein>
    <recommendedName>
        <fullName evidence="7">O-fucosyltransferase family protein</fullName>
    </recommendedName>
</protein>
<dbReference type="PANTHER" id="PTHR13398">
    <property type="entry name" value="GDP-FUCOSE PROTEIN O-FUCOSYLTRANSFERASE 2"/>
    <property type="match status" value="1"/>
</dbReference>
<evidence type="ECO:0000256" key="2">
    <source>
        <dbReference type="ARBA" id="ARBA00023253"/>
    </source>
</evidence>
<sequence>MFEHSPPGEYQTGRPQTTMSVPFNRRILSATTFGVLGCAFGLGLATSWVWNGQSQRYSPECVAHFDAPRPLFDLEAAPVVVTITKTVQASQPVPTPEPPELLLKGRPTAAFKDNLLPNVQYVTTFPGSGWTNDVLLYMNLLYLALITERVAVIPYFTPTHVGGSAPTIGFGEIFDIPRLEKALGTRILEWHQVKDPQSETIDTMGCWSVWKGVQSFNTESHFTSATMRLKLDVSYTTAPRWIKLEPGNDGDPHASFWALAALAFPETRSENLQSPALSPINKAALAPDEHLLCYDYLYYVGATNTYEWEADYSPAWRFVGRHMHWTPEIMKLADQYVRDALTVAPADYGWRQYISVHVRHGDFAGWCEVVLKECFAPLSAIARRVEEVQDEIWEKERLIVDRVIVTSDEPNHEWWEEVNELGWARPDHSQTIARYGAWHPILIDAAIQSGATGFVGTDRSTVSTLARKRVAAWNNGPVRTVRWGSAGADDH</sequence>
<dbReference type="GO" id="GO:0005783">
    <property type="term" value="C:endoplasmic reticulum"/>
    <property type="evidence" value="ECO:0007669"/>
    <property type="project" value="UniProtKB-SubCell"/>
</dbReference>
<dbReference type="RefSeq" id="XP_037223000.1">
    <property type="nucleotide sequence ID" value="XM_037360115.1"/>
</dbReference>
<dbReference type="AlphaFoldDB" id="A0A8H6T518"/>
<dbReference type="GO" id="GO:0046922">
    <property type="term" value="F:peptide-O-fucosyltransferase activity"/>
    <property type="evidence" value="ECO:0007669"/>
    <property type="project" value="InterPro"/>
</dbReference>
<evidence type="ECO:0000313" key="6">
    <source>
        <dbReference type="Proteomes" id="UP000636479"/>
    </source>
</evidence>
<dbReference type="Proteomes" id="UP000636479">
    <property type="component" value="Unassembled WGS sequence"/>
</dbReference>
<dbReference type="EMBL" id="JACAZF010000003">
    <property type="protein sequence ID" value="KAF7309550.1"/>
    <property type="molecule type" value="Genomic_DNA"/>
</dbReference>
<evidence type="ECO:0000256" key="1">
    <source>
        <dbReference type="ARBA" id="ARBA00022679"/>
    </source>
</evidence>
<evidence type="ECO:0000256" key="3">
    <source>
        <dbReference type="ARBA" id="ARBA00023277"/>
    </source>
</evidence>
<keyword evidence="2" id="KW-0294">Fucose metabolism</keyword>
<dbReference type="OrthoDB" id="423313at2759"/>
<keyword evidence="3" id="KW-0119">Carbohydrate metabolism</keyword>
<dbReference type="PANTHER" id="PTHR13398:SF0">
    <property type="entry name" value="GDP-FUCOSE PROTEIN O-FUCOSYLTRANSFERASE 2"/>
    <property type="match status" value="1"/>
</dbReference>